<feature type="transmembrane region" description="Helical" evidence="9">
    <location>
        <begin position="7"/>
        <end position="26"/>
    </location>
</feature>
<dbReference type="STRING" id="94237.ENSMMOP00000003407"/>
<evidence type="ECO:0000313" key="11">
    <source>
        <dbReference type="Ensembl" id="ENSMMOP00000003407.1"/>
    </source>
</evidence>
<organism evidence="11 12">
    <name type="scientific">Mola mola</name>
    <name type="common">Ocean sunfish</name>
    <name type="synonym">Tetraodon mola</name>
    <dbReference type="NCBI Taxonomy" id="94237"/>
    <lineage>
        <taxon>Eukaryota</taxon>
        <taxon>Metazoa</taxon>
        <taxon>Chordata</taxon>
        <taxon>Craniata</taxon>
        <taxon>Vertebrata</taxon>
        <taxon>Euteleostomi</taxon>
        <taxon>Actinopterygii</taxon>
        <taxon>Neopterygii</taxon>
        <taxon>Teleostei</taxon>
        <taxon>Neoteleostei</taxon>
        <taxon>Acanthomorphata</taxon>
        <taxon>Eupercaria</taxon>
        <taxon>Tetraodontiformes</taxon>
        <taxon>Molidae</taxon>
        <taxon>Mola</taxon>
    </lineage>
</organism>
<evidence type="ECO:0000256" key="1">
    <source>
        <dbReference type="ARBA" id="ARBA00004141"/>
    </source>
</evidence>
<comment type="subcellular location">
    <subcellularLocation>
        <location evidence="1">Membrane</location>
        <topology evidence="1">Multi-pass membrane protein</topology>
    </subcellularLocation>
</comment>
<dbReference type="PANTHER" id="PTHR22950">
    <property type="entry name" value="AMINO ACID TRANSPORTER"/>
    <property type="match status" value="1"/>
</dbReference>
<feature type="transmembrane region" description="Helical" evidence="9">
    <location>
        <begin position="318"/>
        <end position="336"/>
    </location>
</feature>
<feature type="transmembrane region" description="Helical" evidence="9">
    <location>
        <begin position="32"/>
        <end position="55"/>
    </location>
</feature>
<feature type="region of interest" description="Disordered" evidence="8">
    <location>
        <begin position="593"/>
        <end position="645"/>
    </location>
</feature>
<keyword evidence="7 9" id="KW-0472">Membrane</keyword>
<dbReference type="Pfam" id="PF01490">
    <property type="entry name" value="Aa_trans"/>
    <property type="match status" value="1"/>
</dbReference>
<feature type="transmembrane region" description="Helical" evidence="9">
    <location>
        <begin position="151"/>
        <end position="170"/>
    </location>
</feature>
<evidence type="ECO:0000256" key="2">
    <source>
        <dbReference type="ARBA" id="ARBA00008066"/>
    </source>
</evidence>
<feature type="transmembrane region" description="Helical" evidence="9">
    <location>
        <begin position="121"/>
        <end position="139"/>
    </location>
</feature>
<dbReference type="OMA" id="ESNENKF"/>
<evidence type="ECO:0000256" key="4">
    <source>
        <dbReference type="ARBA" id="ARBA00022692"/>
    </source>
</evidence>
<keyword evidence="6 9" id="KW-1133">Transmembrane helix</keyword>
<feature type="transmembrane region" description="Helical" evidence="9">
    <location>
        <begin position="342"/>
        <end position="363"/>
    </location>
</feature>
<feature type="domain" description="Amino acid transporter transmembrane" evidence="10">
    <location>
        <begin position="2"/>
        <end position="389"/>
    </location>
</feature>
<accession>A0A3Q3VWQ9</accession>
<dbReference type="Proteomes" id="UP000261620">
    <property type="component" value="Unplaced"/>
</dbReference>
<evidence type="ECO:0000313" key="12">
    <source>
        <dbReference type="Proteomes" id="UP000261620"/>
    </source>
</evidence>
<feature type="compositionally biased region" description="Basic and acidic residues" evidence="8">
    <location>
        <begin position="470"/>
        <end position="547"/>
    </location>
</feature>
<feature type="region of interest" description="Disordered" evidence="8">
    <location>
        <begin position="397"/>
        <end position="547"/>
    </location>
</feature>
<keyword evidence="4 9" id="KW-0812">Transmembrane</keyword>
<feature type="compositionally biased region" description="Basic and acidic residues" evidence="8">
    <location>
        <begin position="447"/>
        <end position="462"/>
    </location>
</feature>
<keyword evidence="3" id="KW-0813">Transport</keyword>
<feature type="region of interest" description="Disordered" evidence="8">
    <location>
        <begin position="680"/>
        <end position="838"/>
    </location>
</feature>
<reference evidence="11" key="2">
    <citation type="submission" date="2025-09" db="UniProtKB">
        <authorList>
            <consortium name="Ensembl"/>
        </authorList>
    </citation>
    <scope>IDENTIFICATION</scope>
</reference>
<evidence type="ECO:0000256" key="9">
    <source>
        <dbReference type="SAM" id="Phobius"/>
    </source>
</evidence>
<feature type="transmembrane region" description="Helical" evidence="9">
    <location>
        <begin position="375"/>
        <end position="396"/>
    </location>
</feature>
<feature type="compositionally biased region" description="Basic and acidic residues" evidence="8">
    <location>
        <begin position="800"/>
        <end position="814"/>
    </location>
</feature>
<evidence type="ECO:0000256" key="7">
    <source>
        <dbReference type="ARBA" id="ARBA00023136"/>
    </source>
</evidence>
<dbReference type="PANTHER" id="PTHR22950:SF646">
    <property type="entry name" value="SODIUM-COUPLED NEUTRAL AMINO ACID TRANSPORTER 10-RELATED"/>
    <property type="match status" value="1"/>
</dbReference>
<dbReference type="GO" id="GO:0015179">
    <property type="term" value="F:L-amino acid transmembrane transporter activity"/>
    <property type="evidence" value="ECO:0007669"/>
    <property type="project" value="TreeGrafter"/>
</dbReference>
<feature type="compositionally biased region" description="Basic and acidic residues" evidence="8">
    <location>
        <begin position="733"/>
        <end position="760"/>
    </location>
</feature>
<feature type="compositionally biased region" description="Basic and acidic residues" evidence="8">
    <location>
        <begin position="776"/>
        <end position="788"/>
    </location>
</feature>
<evidence type="ECO:0000256" key="3">
    <source>
        <dbReference type="ARBA" id="ARBA00022448"/>
    </source>
</evidence>
<evidence type="ECO:0000256" key="6">
    <source>
        <dbReference type="ARBA" id="ARBA00022989"/>
    </source>
</evidence>
<reference evidence="11" key="1">
    <citation type="submission" date="2025-08" db="UniProtKB">
        <authorList>
            <consortium name="Ensembl"/>
        </authorList>
    </citation>
    <scope>IDENTIFICATION</scope>
</reference>
<keyword evidence="5" id="KW-0029">Amino-acid transport</keyword>
<name>A0A3Q3VWQ9_MOLML</name>
<protein>
    <recommendedName>
        <fullName evidence="10">Amino acid transporter transmembrane domain-containing protein</fullName>
    </recommendedName>
</protein>
<feature type="transmembrane region" description="Helical" evidence="9">
    <location>
        <begin position="230"/>
        <end position="249"/>
    </location>
</feature>
<comment type="similarity">
    <text evidence="2">Belongs to the amino acid/polyamine transporter 2 family.</text>
</comment>
<dbReference type="AlphaFoldDB" id="A0A3Q3VWQ9"/>
<dbReference type="Ensembl" id="ENSMMOT00000003460.1">
    <property type="protein sequence ID" value="ENSMMOP00000003407.1"/>
    <property type="gene ID" value="ENSMMOG00000002729.1"/>
</dbReference>
<feature type="compositionally biased region" description="Basic and acidic residues" evidence="8">
    <location>
        <begin position="680"/>
        <end position="726"/>
    </location>
</feature>
<dbReference type="InterPro" id="IPR013057">
    <property type="entry name" value="AA_transpt_TM"/>
</dbReference>
<keyword evidence="12" id="KW-1185">Reference proteome</keyword>
<evidence type="ECO:0000259" key="10">
    <source>
        <dbReference type="Pfam" id="PF01490"/>
    </source>
</evidence>
<sequence>MTASNWGLIMNVVNSIVGVSVLTMPFCFKQCGIVLGTLLLFFCSWMTHKSCMFLVHTASNTKRRTYAGLAFHAYGKPGKTLVETSMIGLMLGTCIAFYVVIADLGSNFFAQLLGLEVTFSFRVLLLIAVSLFIVLPLSLQRNMMSSIQSFSAMALMFYTLFMFTMVLSSFKHGLLSGWWLGQVNMVRLEGVFRCLPICGMAFACQSQVLPTYDSLDEPSVKRMSTIFTSALNVVTIFYITVGFFGYVSFTENIAGNVLMNFPSNLVTEMIRVGFMMSVAVGFPMMILPCRQAINTMLFEQQQKDGTFAAGGYMPPLRFKAITLCIVFGTMLGGILIPNVETILGLTGATMGSLICFICPALIYKKIQKNGIIAQLVLWVGLCILLISTITTVSISARGPSTEVRGPPPPAPDKNIPLLPDPPEMNAVEGVQPEDRVEPPQIKGPVELPEREKDEEVQLDRPDAGVAVPEGDAHRHEPPIPHDEVKVDTRKNIEELEEDKKQLLRPARGGEQEPKGEEEQEHNAEGKNKQDNKMEEKPKSEEVHMSKEEVDLGGAQAEGGHLKVAVQVPYKEDHQVVVAEDSHKQIELGARGVPLGKKSLDGAQNDLAVEERNPEKGKEQMERKFHARQEKEQADMESKEKMARKQELDRIERVKLEKEVQARLEKEQLERERQELLARQKLEKEQADKARVEREVQARVEKERLERERREKQERERVAKEKQEKAAELQQAIHKADSEILKAKKEENAQERHAQLERAVEDGNVGKAAPEPEREDGEALKKGGRDLKENVGAQADLGEAVEDRADAQPKGEADLRRRRRELGPEVAKGPPEDSRAVPGLEPLLALGGSNLHAALEEQLLAGAMVHSRQIKQAPKDE</sequence>
<dbReference type="GO" id="GO:0016020">
    <property type="term" value="C:membrane"/>
    <property type="evidence" value="ECO:0007669"/>
    <property type="project" value="UniProtKB-SubCell"/>
</dbReference>
<evidence type="ECO:0000256" key="8">
    <source>
        <dbReference type="SAM" id="MobiDB-lite"/>
    </source>
</evidence>
<evidence type="ECO:0000256" key="5">
    <source>
        <dbReference type="ARBA" id="ARBA00022970"/>
    </source>
</evidence>
<feature type="transmembrane region" description="Helical" evidence="9">
    <location>
        <begin position="81"/>
        <end position="101"/>
    </location>
</feature>
<feature type="compositionally biased region" description="Basic and acidic residues" evidence="8">
    <location>
        <begin position="608"/>
        <end position="645"/>
    </location>
</feature>
<proteinExistence type="inferred from homology"/>